<feature type="compositionally biased region" description="Polar residues" evidence="2">
    <location>
        <begin position="348"/>
        <end position="363"/>
    </location>
</feature>
<feature type="coiled-coil region" evidence="1">
    <location>
        <begin position="503"/>
        <end position="530"/>
    </location>
</feature>
<dbReference type="GO" id="GO:0098837">
    <property type="term" value="C:postsynaptic recycling endosome"/>
    <property type="evidence" value="ECO:0007669"/>
    <property type="project" value="TreeGrafter"/>
</dbReference>
<protein>
    <recommendedName>
        <fullName evidence="5">GRIP1-associated protein 1</fullName>
    </recommendedName>
</protein>
<evidence type="ECO:0000256" key="1">
    <source>
        <dbReference type="SAM" id="Coils"/>
    </source>
</evidence>
<dbReference type="AlphaFoldDB" id="A0A8J2S2A7"/>
<dbReference type="GO" id="GO:0099152">
    <property type="term" value="P:regulation of neurotransmitter receptor transport, endosome to postsynaptic membrane"/>
    <property type="evidence" value="ECO:0007669"/>
    <property type="project" value="TreeGrafter"/>
</dbReference>
<feature type="compositionally biased region" description="Basic and acidic residues" evidence="2">
    <location>
        <begin position="316"/>
        <end position="329"/>
    </location>
</feature>
<dbReference type="InterPro" id="IPR026204">
    <property type="entry name" value="GRIPAP1"/>
</dbReference>
<accession>A0A8J2S2A7</accession>
<dbReference type="GO" id="GO:0098998">
    <property type="term" value="C:extrinsic component of postsynaptic early endosome membrane"/>
    <property type="evidence" value="ECO:0007669"/>
    <property type="project" value="TreeGrafter"/>
</dbReference>
<evidence type="ECO:0000256" key="2">
    <source>
        <dbReference type="SAM" id="MobiDB-lite"/>
    </source>
</evidence>
<proteinExistence type="predicted"/>
<dbReference type="GO" id="GO:1905244">
    <property type="term" value="P:regulation of modification of synaptic structure"/>
    <property type="evidence" value="ECO:0007669"/>
    <property type="project" value="TreeGrafter"/>
</dbReference>
<dbReference type="GO" id="GO:0099158">
    <property type="term" value="P:regulation of recycling endosome localization within postsynapse"/>
    <property type="evidence" value="ECO:0007669"/>
    <property type="project" value="TreeGrafter"/>
</dbReference>
<dbReference type="GO" id="GO:0098978">
    <property type="term" value="C:glutamatergic synapse"/>
    <property type="evidence" value="ECO:0007669"/>
    <property type="project" value="TreeGrafter"/>
</dbReference>
<feature type="region of interest" description="Disordered" evidence="2">
    <location>
        <begin position="316"/>
        <end position="404"/>
    </location>
</feature>
<sequence length="557" mass="63441">MSSAISHEEFHRIQTQLLDLRTANYTLMEESNRYKNEAKNTILKLDSLEKEYQKAQRALDKSRKAKDVEMLFAENDALQNKLISQEEQFREQNQALLQELANLVAANEKLEAAVKYQQGDHEVSDANSQCDLSTEFYEKLLFEDKQRLDLLNDELCLKVSQITELTTTFNETKSSFDAEVTSLKQHISILKEEADKVEPLTQQLESNQKEKNSLNDEFIQLKEQIEEMKHSYQLEISQLQEAHSLETERQKTIHAEEMKQYEIQIELAAAQRAEFEDEATRARQEAQDAQEDVRISERRILSVTADLRRQLRGERRRADKLQERLRDVASDANNTLPKADASMDHDNCSVSSWSLMSGQNEGNASATPSSPFPPTDSPSSGSEKNGSRSEGEQPPDLTSENSRLVNRLATMQQEKWRLEERVLHLEETNAAMADEMVKRGKLIQHYCMEGRSSPAKPESSGSITLSPGNEKLSVRRMVSLIRQIGGDAEGETDGQQRRLRRMLEETLTKNMHLQEDIERLSQEVVRLSQIVGAANSNSSIVHHLPSCHVETVVMNSA</sequence>
<organism evidence="3 4">
    <name type="scientific">Daphnia galeata</name>
    <dbReference type="NCBI Taxonomy" id="27404"/>
    <lineage>
        <taxon>Eukaryota</taxon>
        <taxon>Metazoa</taxon>
        <taxon>Ecdysozoa</taxon>
        <taxon>Arthropoda</taxon>
        <taxon>Crustacea</taxon>
        <taxon>Branchiopoda</taxon>
        <taxon>Diplostraca</taxon>
        <taxon>Cladocera</taxon>
        <taxon>Anomopoda</taxon>
        <taxon>Daphniidae</taxon>
        <taxon>Daphnia</taxon>
    </lineage>
</organism>
<comment type="caution">
    <text evidence="3">The sequence shown here is derived from an EMBL/GenBank/DDBJ whole genome shotgun (WGS) entry which is preliminary data.</text>
</comment>
<name>A0A8J2S2A7_9CRUS</name>
<reference evidence="3" key="1">
    <citation type="submission" date="2021-11" db="EMBL/GenBank/DDBJ databases">
        <authorList>
            <person name="Schell T."/>
        </authorList>
    </citation>
    <scope>NUCLEOTIDE SEQUENCE</scope>
    <source>
        <strain evidence="3">M5</strain>
    </source>
</reference>
<keyword evidence="4" id="KW-1185">Reference proteome</keyword>
<keyword evidence="1" id="KW-0175">Coiled coil</keyword>
<dbReference type="PANTHER" id="PTHR18978">
    <property type="entry name" value="GRIP-1 ASSOCIATED PROTEIN 1"/>
    <property type="match status" value="1"/>
</dbReference>
<dbReference type="Proteomes" id="UP000789390">
    <property type="component" value="Unassembled WGS sequence"/>
</dbReference>
<dbReference type="PANTHER" id="PTHR18978:SF1">
    <property type="entry name" value="GRIP1-ASSOCIATED PROTEIN 1"/>
    <property type="match status" value="1"/>
</dbReference>
<dbReference type="OrthoDB" id="5583482at2759"/>
<gene>
    <name evidence="3" type="ORF">DGAL_LOCUS16843</name>
</gene>
<feature type="coiled-coil region" evidence="1">
    <location>
        <begin position="31"/>
        <end position="113"/>
    </location>
</feature>
<dbReference type="EMBL" id="CAKKLH010000336">
    <property type="protein sequence ID" value="CAH0113041.1"/>
    <property type="molecule type" value="Genomic_DNA"/>
</dbReference>
<dbReference type="GO" id="GO:0098887">
    <property type="term" value="P:neurotransmitter receptor transport, endosome to postsynaptic membrane"/>
    <property type="evidence" value="ECO:0007669"/>
    <property type="project" value="TreeGrafter"/>
</dbReference>
<evidence type="ECO:0008006" key="5">
    <source>
        <dbReference type="Google" id="ProtNLM"/>
    </source>
</evidence>
<evidence type="ECO:0000313" key="4">
    <source>
        <dbReference type="Proteomes" id="UP000789390"/>
    </source>
</evidence>
<evidence type="ECO:0000313" key="3">
    <source>
        <dbReference type="EMBL" id="CAH0113041.1"/>
    </source>
</evidence>